<feature type="transmembrane region" description="Helical" evidence="8">
    <location>
        <begin position="401"/>
        <end position="421"/>
    </location>
</feature>
<dbReference type="InterPro" id="IPR036640">
    <property type="entry name" value="ABC1_TM_sf"/>
</dbReference>
<comment type="caution">
    <text evidence="11">The sequence shown here is derived from an EMBL/GenBank/DDBJ whole genome shotgun (WGS) entry which is preliminary data.</text>
</comment>
<dbReference type="InterPro" id="IPR027417">
    <property type="entry name" value="P-loop_NTPase"/>
</dbReference>
<dbReference type="PANTHER" id="PTHR43394">
    <property type="entry name" value="ATP-DEPENDENT PERMEASE MDL1, MITOCHONDRIAL"/>
    <property type="match status" value="1"/>
</dbReference>
<feature type="transmembrane region" description="Helical" evidence="8">
    <location>
        <begin position="427"/>
        <end position="448"/>
    </location>
</feature>
<feature type="domain" description="ABC transporter" evidence="9">
    <location>
        <begin position="497"/>
        <end position="731"/>
    </location>
</feature>
<dbReference type="PROSITE" id="PS50929">
    <property type="entry name" value="ABC_TM1F"/>
    <property type="match status" value="1"/>
</dbReference>
<dbReference type="Proteomes" id="UP000052020">
    <property type="component" value="Unassembled WGS sequence"/>
</dbReference>
<dbReference type="InterPro" id="IPR039421">
    <property type="entry name" value="Type_1_exporter"/>
</dbReference>
<dbReference type="SUPFAM" id="SSF52540">
    <property type="entry name" value="P-loop containing nucleoside triphosphate hydrolases"/>
    <property type="match status" value="1"/>
</dbReference>
<gene>
    <name evidence="11" type="ORF">AMK68_05295</name>
</gene>
<keyword evidence="6 8" id="KW-1133">Transmembrane helix</keyword>
<dbReference type="SMART" id="SM00382">
    <property type="entry name" value="AAA"/>
    <property type="match status" value="1"/>
</dbReference>
<dbReference type="AlphaFoldDB" id="A0A0S7XIE7"/>
<keyword evidence="3 8" id="KW-0812">Transmembrane</keyword>
<evidence type="ECO:0000256" key="2">
    <source>
        <dbReference type="ARBA" id="ARBA00022448"/>
    </source>
</evidence>
<dbReference type="GO" id="GO:0005524">
    <property type="term" value="F:ATP binding"/>
    <property type="evidence" value="ECO:0007669"/>
    <property type="project" value="UniProtKB-KW"/>
</dbReference>
<dbReference type="EMBL" id="LIZY01000130">
    <property type="protein sequence ID" value="KPJ62132.1"/>
    <property type="molecule type" value="Genomic_DNA"/>
</dbReference>
<keyword evidence="5" id="KW-0067">ATP-binding</keyword>
<evidence type="ECO:0000256" key="1">
    <source>
        <dbReference type="ARBA" id="ARBA00004651"/>
    </source>
</evidence>
<dbReference type="CDD" id="cd18563">
    <property type="entry name" value="ABC_6TM_exporter_like"/>
    <property type="match status" value="1"/>
</dbReference>
<dbReference type="Gene3D" id="1.20.1560.10">
    <property type="entry name" value="ABC transporter type 1, transmembrane domain"/>
    <property type="match status" value="1"/>
</dbReference>
<protein>
    <recommendedName>
        <fullName evidence="13">ABC transporter</fullName>
    </recommendedName>
</protein>
<keyword evidence="2" id="KW-0813">Transport</keyword>
<evidence type="ECO:0000259" key="9">
    <source>
        <dbReference type="PROSITE" id="PS50893"/>
    </source>
</evidence>
<dbReference type="FunFam" id="3.40.50.300:FF:000287">
    <property type="entry name" value="Multidrug ABC transporter ATP-binding protein"/>
    <property type="match status" value="1"/>
</dbReference>
<dbReference type="GO" id="GO:0005886">
    <property type="term" value="C:plasma membrane"/>
    <property type="evidence" value="ECO:0007669"/>
    <property type="project" value="UniProtKB-SubCell"/>
</dbReference>
<dbReference type="PANTHER" id="PTHR43394:SF1">
    <property type="entry name" value="ATP-BINDING CASSETTE SUB-FAMILY B MEMBER 10, MITOCHONDRIAL"/>
    <property type="match status" value="1"/>
</dbReference>
<dbReference type="PROSITE" id="PS50893">
    <property type="entry name" value="ABC_TRANSPORTER_2"/>
    <property type="match status" value="1"/>
</dbReference>
<evidence type="ECO:0000256" key="5">
    <source>
        <dbReference type="ARBA" id="ARBA00022840"/>
    </source>
</evidence>
<evidence type="ECO:0000256" key="3">
    <source>
        <dbReference type="ARBA" id="ARBA00022692"/>
    </source>
</evidence>
<dbReference type="InterPro" id="IPR011527">
    <property type="entry name" value="ABC1_TM_dom"/>
</dbReference>
<feature type="transmembrane region" description="Helical" evidence="8">
    <location>
        <begin position="298"/>
        <end position="316"/>
    </location>
</feature>
<evidence type="ECO:0000256" key="6">
    <source>
        <dbReference type="ARBA" id="ARBA00022989"/>
    </source>
</evidence>
<evidence type="ECO:0000256" key="7">
    <source>
        <dbReference type="ARBA" id="ARBA00023136"/>
    </source>
</evidence>
<feature type="transmembrane region" description="Helical" evidence="8">
    <location>
        <begin position="213"/>
        <end position="237"/>
    </location>
</feature>
<evidence type="ECO:0000313" key="12">
    <source>
        <dbReference type="Proteomes" id="UP000052020"/>
    </source>
</evidence>
<dbReference type="Pfam" id="PF00005">
    <property type="entry name" value="ABC_tran"/>
    <property type="match status" value="1"/>
</dbReference>
<organism evidence="11 12">
    <name type="scientific">candidate division KD3-62 bacterium DG_56</name>
    <dbReference type="NCBI Taxonomy" id="1704032"/>
    <lineage>
        <taxon>Bacteria</taxon>
        <taxon>candidate division KD3-62</taxon>
    </lineage>
</organism>
<keyword evidence="4" id="KW-0547">Nucleotide-binding</keyword>
<evidence type="ECO:0008006" key="13">
    <source>
        <dbReference type="Google" id="ProtNLM"/>
    </source>
</evidence>
<dbReference type="SUPFAM" id="SSF90123">
    <property type="entry name" value="ABC transporter transmembrane region"/>
    <property type="match status" value="1"/>
</dbReference>
<evidence type="ECO:0000256" key="4">
    <source>
        <dbReference type="ARBA" id="ARBA00022741"/>
    </source>
</evidence>
<dbReference type="InterPro" id="IPR003439">
    <property type="entry name" value="ABC_transporter-like_ATP-bd"/>
</dbReference>
<dbReference type="GO" id="GO:0015421">
    <property type="term" value="F:ABC-type oligopeptide transporter activity"/>
    <property type="evidence" value="ECO:0007669"/>
    <property type="project" value="TreeGrafter"/>
</dbReference>
<feature type="domain" description="ABC transmembrane type-1" evidence="10">
    <location>
        <begin position="173"/>
        <end position="456"/>
    </location>
</feature>
<feature type="transmembrane region" description="Helical" evidence="8">
    <location>
        <begin position="322"/>
        <end position="339"/>
    </location>
</feature>
<comment type="subcellular location">
    <subcellularLocation>
        <location evidence="1">Cell membrane</location>
        <topology evidence="1">Multi-pass membrane protein</topology>
    </subcellularLocation>
</comment>
<evidence type="ECO:0000259" key="10">
    <source>
        <dbReference type="PROSITE" id="PS50929"/>
    </source>
</evidence>
<proteinExistence type="predicted"/>
<dbReference type="InterPro" id="IPR003593">
    <property type="entry name" value="AAA+_ATPase"/>
</dbReference>
<dbReference type="Gene3D" id="3.40.50.300">
    <property type="entry name" value="P-loop containing nucleotide triphosphate hydrolases"/>
    <property type="match status" value="1"/>
</dbReference>
<reference evidence="11 12" key="1">
    <citation type="journal article" date="2015" name="Microbiome">
        <title>Genomic resolution of linkages in carbon, nitrogen, and sulfur cycling among widespread estuary sediment bacteria.</title>
        <authorList>
            <person name="Baker B.J."/>
            <person name="Lazar C.S."/>
            <person name="Teske A.P."/>
            <person name="Dick G.J."/>
        </authorList>
    </citation>
    <scope>NUCLEOTIDE SEQUENCE [LARGE SCALE GENOMIC DNA]</scope>
    <source>
        <strain evidence="11">DG_56</strain>
    </source>
</reference>
<keyword evidence="7 8" id="KW-0472">Membrane</keyword>
<sequence>MPPAETLPDSIRHRLNELGIEDAKIDWSIAGDLTADGDLGERWLVLADGRLLVISPADSRPAVDLSLSRITRVTAESLVGCGALEATVDGRTVEVIRYTNAVAADFTRAARRLEALVKQESPPKEAPDETRRRCPRCRRRLEQGTNVCPACLSKAQVLRRLWPYTARHWRKAVFIGALMLLGEAAGLTQPYLYKIAVDRALAPEGEVPLPGTRIGLLGWIVLAWLGLQLLSTAISVVRGRLSAWLGARISFEIRANVHTHLQRLSLAYFDKRQVGAVMARVTQDTGALHDFLVEGVQYFIVSVLQLVGIGVVIFWLNWQLALLVLVPAPIMILMSRLIWRRLWRIFRRFWHSWSRLNSVLNSVLSGVRVVKAFGQEDREIRRFDDRNVALFETAVRAERLWATYFPMLTTVTMMGSFLVWYVGGRSVIAGTMSLGSLMAYLAYLWRFYGPLQMLSRITDWLSRSLTATERIFEILDARPEIADARDAVELPAMRGEVAFENLTFGYDEHKAVLHDINVRVTPGEMIGLAGHSGAGKSTLINLLCRFYEPNQGRVTIDGIDLRKIRLEDLRRQTGVVLQDPFLFSGSIAENIAYARPESSREEIIRAAVAANAHEFIMKQPDGYDTEVGERGQRLSTGERQRIAIARAILHNPRMLILDEATASVDTETDKQIQDALAHLVRNRTTFAIAHRLSTLRNANRLIILEQGKQAETGTHEELMAKADGVYRKLVDLQTEMSRIAAVGG</sequence>
<accession>A0A0S7XIE7</accession>
<name>A0A0S7XIE7_9BACT</name>
<evidence type="ECO:0000313" key="11">
    <source>
        <dbReference type="EMBL" id="KPJ62132.1"/>
    </source>
</evidence>
<evidence type="ECO:0000256" key="8">
    <source>
        <dbReference type="SAM" id="Phobius"/>
    </source>
</evidence>
<dbReference type="GO" id="GO:0016887">
    <property type="term" value="F:ATP hydrolysis activity"/>
    <property type="evidence" value="ECO:0007669"/>
    <property type="project" value="InterPro"/>
</dbReference>
<dbReference type="Pfam" id="PF00664">
    <property type="entry name" value="ABC_membrane"/>
    <property type="match status" value="1"/>
</dbReference>